<dbReference type="OrthoDB" id="9909019at2759"/>
<dbReference type="Proteomes" id="UP000433483">
    <property type="component" value="Unassembled WGS sequence"/>
</dbReference>
<gene>
    <name evidence="17" type="ORF">PF001_g20505</name>
    <name evidence="16" type="ORF">PF002_g18487</name>
    <name evidence="15" type="ORF">PF004_g20007</name>
    <name evidence="14" type="ORF">PF005_g21820</name>
    <name evidence="13" type="ORF">PF006_g20328</name>
    <name evidence="12" type="ORF">PF007_g19921</name>
    <name evidence="18" type="ORF">PF008_g19932</name>
    <name evidence="9" type="ORF">PF009_g20795</name>
    <name evidence="11" type="ORF">PF010_g19550</name>
    <name evidence="10" type="ORF">PF011_g19239</name>
</gene>
<dbReference type="Proteomes" id="UP000460718">
    <property type="component" value="Unassembled WGS sequence"/>
</dbReference>
<dbReference type="Proteomes" id="UP000437068">
    <property type="component" value="Unassembled WGS sequence"/>
</dbReference>
<feature type="transmembrane region" description="Helical" evidence="7">
    <location>
        <begin position="120"/>
        <end position="145"/>
    </location>
</feature>
<evidence type="ECO:0000256" key="2">
    <source>
        <dbReference type="ARBA" id="ARBA00022679"/>
    </source>
</evidence>
<evidence type="ECO:0000256" key="6">
    <source>
        <dbReference type="ARBA" id="ARBA00023315"/>
    </source>
</evidence>
<dbReference type="EMBL" id="QXGA01001765">
    <property type="protein sequence ID" value="KAE9110935.1"/>
    <property type="molecule type" value="Genomic_DNA"/>
</dbReference>
<dbReference type="PROSITE" id="PS50216">
    <property type="entry name" value="DHHC"/>
    <property type="match status" value="1"/>
</dbReference>
<evidence type="ECO:0000313" key="10">
    <source>
        <dbReference type="EMBL" id="KAE8988250.1"/>
    </source>
</evidence>
<comment type="catalytic activity">
    <reaction evidence="7">
        <text>L-cysteinyl-[protein] + hexadecanoyl-CoA = S-hexadecanoyl-L-cysteinyl-[protein] + CoA</text>
        <dbReference type="Rhea" id="RHEA:36683"/>
        <dbReference type="Rhea" id="RHEA-COMP:10131"/>
        <dbReference type="Rhea" id="RHEA-COMP:11032"/>
        <dbReference type="ChEBI" id="CHEBI:29950"/>
        <dbReference type="ChEBI" id="CHEBI:57287"/>
        <dbReference type="ChEBI" id="CHEBI:57379"/>
        <dbReference type="ChEBI" id="CHEBI:74151"/>
        <dbReference type="EC" id="2.3.1.225"/>
    </reaction>
</comment>
<evidence type="ECO:0000256" key="5">
    <source>
        <dbReference type="ARBA" id="ARBA00023136"/>
    </source>
</evidence>
<dbReference type="EMBL" id="QXGC01001743">
    <property type="protein sequence ID" value="KAE9196873.1"/>
    <property type="molecule type" value="Genomic_DNA"/>
</dbReference>
<evidence type="ECO:0000313" key="11">
    <source>
        <dbReference type="EMBL" id="KAE9087923.1"/>
    </source>
</evidence>
<evidence type="ECO:0000313" key="21">
    <source>
        <dbReference type="Proteomes" id="UP000437068"/>
    </source>
</evidence>
<evidence type="ECO:0000313" key="24">
    <source>
        <dbReference type="Proteomes" id="UP000441208"/>
    </source>
</evidence>
<evidence type="ECO:0000313" key="17">
    <source>
        <dbReference type="EMBL" id="KAE9288452.1"/>
    </source>
</evidence>
<evidence type="ECO:0000256" key="7">
    <source>
        <dbReference type="RuleBase" id="RU079119"/>
    </source>
</evidence>
<dbReference type="EMBL" id="QXGD01001217">
    <property type="protein sequence ID" value="KAE9211581.1"/>
    <property type="molecule type" value="Genomic_DNA"/>
</dbReference>
<evidence type="ECO:0000256" key="3">
    <source>
        <dbReference type="ARBA" id="ARBA00022692"/>
    </source>
</evidence>
<dbReference type="InterPro" id="IPR001594">
    <property type="entry name" value="Palmitoyltrfase_DHHC"/>
</dbReference>
<evidence type="ECO:0000313" key="26">
    <source>
        <dbReference type="Proteomes" id="UP000476176"/>
    </source>
</evidence>
<dbReference type="Proteomes" id="UP000488956">
    <property type="component" value="Unassembled WGS sequence"/>
</dbReference>
<keyword evidence="6 7" id="KW-0012">Acyltransferase</keyword>
<evidence type="ECO:0000313" key="23">
    <source>
        <dbReference type="Proteomes" id="UP000440732"/>
    </source>
</evidence>
<evidence type="ECO:0000313" key="20">
    <source>
        <dbReference type="Proteomes" id="UP000433483"/>
    </source>
</evidence>
<sequence length="362" mass="40761">MSLLSPLLVALGYGLIVGIALVHFSKFLPSRSPAHVAASVFLASELLLQYSLAIWSDPGYVVTRQLDSPDSSDGGSFCRHCERPKPPRAHHCRECRRCVYEMDHHCPWLNNCVGYNNYRYFWLLLLYIWVSCLYVAMLSAGLFVATFTSSSADAQGDAVVLDRFKVLFSFMATSVVGVVVCGYWGWHVYLVLTDQSTIEFLQREGERRRLKVSAASVRHSLTRMLGRQDALWFTAFVLPPLERRLPPKYILKPNGDGRQYSLVTSSPCYVQIRVHDFLCKYPAFRRTKRATQHCCKGGNFKVLLKGALRILHGLLLAVVPRTCWRGRCSRRRSLSSPLRSSQVAPVLAISNTSGVVLQLAPM</sequence>
<evidence type="ECO:0000313" key="22">
    <source>
        <dbReference type="Proteomes" id="UP000440367"/>
    </source>
</evidence>
<evidence type="ECO:0000256" key="4">
    <source>
        <dbReference type="ARBA" id="ARBA00022989"/>
    </source>
</evidence>
<organism evidence="9 19">
    <name type="scientific">Phytophthora fragariae</name>
    <dbReference type="NCBI Taxonomy" id="53985"/>
    <lineage>
        <taxon>Eukaryota</taxon>
        <taxon>Sar</taxon>
        <taxon>Stramenopiles</taxon>
        <taxon>Oomycota</taxon>
        <taxon>Peronosporomycetes</taxon>
        <taxon>Peronosporales</taxon>
        <taxon>Peronosporaceae</taxon>
        <taxon>Phytophthora</taxon>
    </lineage>
</organism>
<evidence type="ECO:0000256" key="1">
    <source>
        <dbReference type="ARBA" id="ARBA00004141"/>
    </source>
</evidence>
<protein>
    <recommendedName>
        <fullName evidence="7">Palmitoyltransferase</fullName>
        <ecNumber evidence="7">2.3.1.225</ecNumber>
    </recommendedName>
</protein>
<dbReference type="PANTHER" id="PTHR12246">
    <property type="entry name" value="PALMITOYLTRANSFERASE ZDHHC16"/>
    <property type="match status" value="1"/>
</dbReference>
<feature type="transmembrane region" description="Helical" evidence="7">
    <location>
        <begin position="6"/>
        <end position="24"/>
    </location>
</feature>
<dbReference type="Proteomes" id="UP000440732">
    <property type="component" value="Unassembled WGS sequence"/>
</dbReference>
<dbReference type="Pfam" id="PF01529">
    <property type="entry name" value="DHHC"/>
    <property type="match status" value="1"/>
</dbReference>
<evidence type="ECO:0000313" key="27">
    <source>
        <dbReference type="Proteomes" id="UP000486351"/>
    </source>
</evidence>
<evidence type="ECO:0000259" key="8">
    <source>
        <dbReference type="Pfam" id="PF01529"/>
    </source>
</evidence>
<keyword evidence="5 7" id="KW-0472">Membrane</keyword>
<dbReference type="Proteomes" id="UP000476176">
    <property type="component" value="Unassembled WGS sequence"/>
</dbReference>
<name>A0A6A3E5Q1_9STRA</name>
<dbReference type="Proteomes" id="UP000429523">
    <property type="component" value="Unassembled WGS sequence"/>
</dbReference>
<dbReference type="InterPro" id="IPR039859">
    <property type="entry name" value="PFA4/ZDH16/20/ERF2-like"/>
</dbReference>
<comment type="similarity">
    <text evidence="7">Belongs to the DHHC palmitoyltransferase family.</text>
</comment>
<dbReference type="EMBL" id="QXFX01001583">
    <property type="protein sequence ID" value="KAE9087923.1"/>
    <property type="molecule type" value="Genomic_DNA"/>
</dbReference>
<keyword evidence="2 7" id="KW-0808">Transferase</keyword>
<comment type="domain">
    <text evidence="7">The DHHC domain is required for palmitoyltransferase activity.</text>
</comment>
<accession>A0A6A3E5Q1</accession>
<evidence type="ECO:0000313" key="14">
    <source>
        <dbReference type="EMBL" id="KAE9184072.1"/>
    </source>
</evidence>
<dbReference type="EMBL" id="QXGB01001897">
    <property type="protein sequence ID" value="KAE9184072.1"/>
    <property type="molecule type" value="Genomic_DNA"/>
</dbReference>
<evidence type="ECO:0000313" key="28">
    <source>
        <dbReference type="Proteomes" id="UP000488956"/>
    </source>
</evidence>
<evidence type="ECO:0000313" key="16">
    <source>
        <dbReference type="EMBL" id="KAE9211581.1"/>
    </source>
</evidence>
<feature type="domain" description="Palmitoyltransferase DHHC" evidence="8">
    <location>
        <begin position="73"/>
        <end position="203"/>
    </location>
</feature>
<dbReference type="EC" id="2.3.1.225" evidence="7"/>
<evidence type="ECO:0000313" key="9">
    <source>
        <dbReference type="EMBL" id="KAE8929082.1"/>
    </source>
</evidence>
<dbReference type="EMBL" id="QXFW01001614">
    <property type="protein sequence ID" value="KAE8988250.1"/>
    <property type="molecule type" value="Genomic_DNA"/>
</dbReference>
<dbReference type="GO" id="GO:0019706">
    <property type="term" value="F:protein-cysteine S-palmitoyltransferase activity"/>
    <property type="evidence" value="ECO:0007669"/>
    <property type="project" value="UniProtKB-EC"/>
</dbReference>
<feature type="transmembrane region" description="Helical" evidence="7">
    <location>
        <begin position="36"/>
        <end position="55"/>
    </location>
</feature>
<dbReference type="EMBL" id="QXGE01001772">
    <property type="protein sequence ID" value="KAE9288452.1"/>
    <property type="molecule type" value="Genomic_DNA"/>
</dbReference>
<proteinExistence type="inferred from homology"/>
<dbReference type="Proteomes" id="UP000486351">
    <property type="component" value="Unassembled WGS sequence"/>
</dbReference>
<keyword evidence="3 7" id="KW-0812">Transmembrane</keyword>
<feature type="transmembrane region" description="Helical" evidence="7">
    <location>
        <begin position="166"/>
        <end position="186"/>
    </location>
</feature>
<evidence type="ECO:0000313" key="12">
    <source>
        <dbReference type="EMBL" id="KAE9088582.1"/>
    </source>
</evidence>
<evidence type="ECO:0000313" key="15">
    <source>
        <dbReference type="EMBL" id="KAE9196873.1"/>
    </source>
</evidence>
<reference evidence="19 20" key="1">
    <citation type="submission" date="2018-08" db="EMBL/GenBank/DDBJ databases">
        <title>Genomic investigation of the strawberry pathogen Phytophthora fragariae indicates pathogenicity is determined by transcriptional variation in three key races.</title>
        <authorList>
            <person name="Adams T.M."/>
            <person name="Armitage A.D."/>
            <person name="Sobczyk M.K."/>
            <person name="Bates H.J."/>
            <person name="Dunwell J.M."/>
            <person name="Nellist C.F."/>
            <person name="Harrison R.J."/>
        </authorList>
    </citation>
    <scope>NUCLEOTIDE SEQUENCE [LARGE SCALE GENOMIC DNA]</scope>
    <source>
        <strain evidence="17 21">A4</strain>
        <strain evidence="16 22">BC-1</strain>
        <strain evidence="15 26">BC-23</strain>
        <strain evidence="14 20">NOV-27</strain>
        <strain evidence="13 23">NOV-5</strain>
        <strain evidence="12 24">NOV-71</strain>
        <strain evidence="18 27">NOV-77</strain>
        <strain evidence="9 19">NOV-9</strain>
        <strain evidence="11 28">ONT-3</strain>
        <strain evidence="10 25">SCRP245</strain>
    </source>
</reference>
<dbReference type="GO" id="GO:0016020">
    <property type="term" value="C:membrane"/>
    <property type="evidence" value="ECO:0007669"/>
    <property type="project" value="UniProtKB-SubCell"/>
</dbReference>
<dbReference type="AlphaFoldDB" id="A0A6A3E5Q1"/>
<dbReference type="Proteomes" id="UP000440367">
    <property type="component" value="Unassembled WGS sequence"/>
</dbReference>
<evidence type="ECO:0000313" key="18">
    <source>
        <dbReference type="EMBL" id="KAE9312580.1"/>
    </source>
</evidence>
<evidence type="ECO:0000313" key="19">
    <source>
        <dbReference type="Proteomes" id="UP000429523"/>
    </source>
</evidence>
<dbReference type="EMBL" id="QXGF01001578">
    <property type="protein sequence ID" value="KAE8929082.1"/>
    <property type="molecule type" value="Genomic_DNA"/>
</dbReference>
<keyword evidence="4 7" id="KW-1133">Transmembrane helix</keyword>
<dbReference type="EMBL" id="QXFZ01001552">
    <property type="protein sequence ID" value="KAE9088582.1"/>
    <property type="molecule type" value="Genomic_DNA"/>
</dbReference>
<dbReference type="EMBL" id="QXFY01001651">
    <property type="protein sequence ID" value="KAE9312580.1"/>
    <property type="molecule type" value="Genomic_DNA"/>
</dbReference>
<keyword evidence="20" id="KW-1185">Reference proteome</keyword>
<comment type="caution">
    <text evidence="9">The sequence shown here is derived from an EMBL/GenBank/DDBJ whole genome shotgun (WGS) entry which is preliminary data.</text>
</comment>
<evidence type="ECO:0000313" key="13">
    <source>
        <dbReference type="EMBL" id="KAE9110935.1"/>
    </source>
</evidence>
<evidence type="ECO:0000313" key="25">
    <source>
        <dbReference type="Proteomes" id="UP000460718"/>
    </source>
</evidence>
<dbReference type="Proteomes" id="UP000441208">
    <property type="component" value="Unassembled WGS sequence"/>
</dbReference>
<comment type="subcellular location">
    <subcellularLocation>
        <location evidence="1">Membrane</location>
        <topology evidence="1">Multi-pass membrane protein</topology>
    </subcellularLocation>
</comment>